<dbReference type="InterPro" id="IPR000873">
    <property type="entry name" value="AMP-dep_synth/lig_dom"/>
</dbReference>
<dbReference type="RefSeq" id="WP_310258608.1">
    <property type="nucleotide sequence ID" value="NZ_JAVDWA010000003.1"/>
</dbReference>
<dbReference type="Gene3D" id="3.40.50.12780">
    <property type="entry name" value="N-terminal domain of ligase-like"/>
    <property type="match status" value="1"/>
</dbReference>
<keyword evidence="8" id="KW-1185">Reference proteome</keyword>
<dbReference type="EC" id="6.2.1.-" evidence="7"/>
<organism evidence="7 8">
    <name type="scientific">Fictibacillus barbaricus</name>
    <dbReference type="NCBI Taxonomy" id="182136"/>
    <lineage>
        <taxon>Bacteria</taxon>
        <taxon>Bacillati</taxon>
        <taxon>Bacillota</taxon>
        <taxon>Bacilli</taxon>
        <taxon>Bacillales</taxon>
        <taxon>Fictibacillaceae</taxon>
        <taxon>Fictibacillus</taxon>
    </lineage>
</organism>
<evidence type="ECO:0000313" key="7">
    <source>
        <dbReference type="EMBL" id="MDR7073121.1"/>
    </source>
</evidence>
<dbReference type="InterPro" id="IPR025110">
    <property type="entry name" value="AMP-bd_C"/>
</dbReference>
<protein>
    <submittedName>
        <fullName evidence="7">Fatty-acyl-CoA synthase</fullName>
        <ecNumber evidence="7">6.2.1.-</ecNumber>
    </submittedName>
</protein>
<dbReference type="Proteomes" id="UP001258181">
    <property type="component" value="Unassembled WGS sequence"/>
</dbReference>
<comment type="caution">
    <text evidence="7">The sequence shown here is derived from an EMBL/GenBank/DDBJ whole genome shotgun (WGS) entry which is preliminary data.</text>
</comment>
<sequence>MMMNVPFRVTSMLEHAERYFAKKGVTSRTMSGIRNFTYREIGERTRRLSSALKRLGVQKGERVGTLAWNHHRHLEAYFAIPGVEAVLHTINIRLSPQHVAFIINHADDQILLIDQDILPLVEHIKDQIPNVKAYILMTDEDQLPQSPLQPMYHYEKLLETGDPDFEFPQNVDENDPVGMCFSSATTGNPKGVTYTHRSTVLHSMLLGLADCGAVSESDVCMPVVPMFHVNAWGLPYAATWFGSKQVMPGPQFTPKLLAELIEMEKVTVTAGVPTIWMGLLREFEQKNYETSSLRAVLCGGSAAPKGMIRAFQEKHNIPFMHAYGMTETSPLVISTRLKSYQIDLDDEAKLDIKAKQGYVVPGVEMRVLGANGDVKWDGNEMGELLLRSNWIADEYYNDDRTEGTFVDGWLHTGDVVTVDEEGFVKIVDRTKDLIKSGGEWISSVDLENAIMAHQDVFEASVIAIPHPEWQERPLACVVLKEEAKDKVTKEEILDYLKPQFVKWWIPDDIVFLDEIPKTSVGKFLKRTLRDQLKDHYMTTAKS</sequence>
<dbReference type="PANTHER" id="PTHR43859">
    <property type="entry name" value="ACYL-ACTIVATING ENZYME"/>
    <property type="match status" value="1"/>
</dbReference>
<keyword evidence="3" id="KW-0276">Fatty acid metabolism</keyword>
<dbReference type="NCBIfam" id="NF004837">
    <property type="entry name" value="PRK06187.1"/>
    <property type="match status" value="1"/>
</dbReference>
<dbReference type="Pfam" id="PF00501">
    <property type="entry name" value="AMP-binding"/>
    <property type="match status" value="1"/>
</dbReference>
<evidence type="ECO:0000313" key="8">
    <source>
        <dbReference type="Proteomes" id="UP001258181"/>
    </source>
</evidence>
<dbReference type="InterPro" id="IPR045851">
    <property type="entry name" value="AMP-bd_C_sf"/>
</dbReference>
<dbReference type="GO" id="GO:0016874">
    <property type="term" value="F:ligase activity"/>
    <property type="evidence" value="ECO:0007669"/>
    <property type="project" value="UniProtKB-KW"/>
</dbReference>
<accession>A0ABU1U0X2</accession>
<evidence type="ECO:0000256" key="4">
    <source>
        <dbReference type="ARBA" id="ARBA00023098"/>
    </source>
</evidence>
<feature type="domain" description="AMP-dependent synthetase/ligase" evidence="5">
    <location>
        <begin position="31"/>
        <end position="396"/>
    </location>
</feature>
<evidence type="ECO:0000256" key="1">
    <source>
        <dbReference type="ARBA" id="ARBA00006432"/>
    </source>
</evidence>
<reference evidence="7 8" key="1">
    <citation type="submission" date="2023-07" db="EMBL/GenBank/DDBJ databases">
        <title>Sorghum-associated microbial communities from plants grown in Nebraska, USA.</title>
        <authorList>
            <person name="Schachtman D."/>
        </authorList>
    </citation>
    <scope>NUCLEOTIDE SEQUENCE [LARGE SCALE GENOMIC DNA]</scope>
    <source>
        <strain evidence="7 8">BE211</strain>
    </source>
</reference>
<dbReference type="SUPFAM" id="SSF56801">
    <property type="entry name" value="Acetyl-CoA synthetase-like"/>
    <property type="match status" value="1"/>
</dbReference>
<dbReference type="Pfam" id="PF13193">
    <property type="entry name" value="AMP-binding_C"/>
    <property type="match status" value="1"/>
</dbReference>
<evidence type="ECO:0000256" key="2">
    <source>
        <dbReference type="ARBA" id="ARBA00022598"/>
    </source>
</evidence>
<dbReference type="EMBL" id="JAVDWA010000003">
    <property type="protein sequence ID" value="MDR7073121.1"/>
    <property type="molecule type" value="Genomic_DNA"/>
</dbReference>
<keyword evidence="4" id="KW-0443">Lipid metabolism</keyword>
<proteinExistence type="inferred from homology"/>
<dbReference type="InterPro" id="IPR042099">
    <property type="entry name" value="ANL_N_sf"/>
</dbReference>
<comment type="similarity">
    <text evidence="1">Belongs to the ATP-dependent AMP-binding enzyme family.</text>
</comment>
<keyword evidence="2 7" id="KW-0436">Ligase</keyword>
<dbReference type="CDD" id="cd12119">
    <property type="entry name" value="ttLC_FACS_AlkK_like"/>
    <property type="match status" value="1"/>
</dbReference>
<dbReference type="PANTHER" id="PTHR43859:SF4">
    <property type="entry name" value="BUTANOATE--COA LIGASE AAE1-RELATED"/>
    <property type="match status" value="1"/>
</dbReference>
<gene>
    <name evidence="7" type="ORF">J2X07_002107</name>
</gene>
<dbReference type="Gene3D" id="3.30.300.30">
    <property type="match status" value="1"/>
</dbReference>
<feature type="domain" description="AMP-binding enzyme C-terminal" evidence="6">
    <location>
        <begin position="446"/>
        <end position="522"/>
    </location>
</feature>
<evidence type="ECO:0000259" key="5">
    <source>
        <dbReference type="Pfam" id="PF00501"/>
    </source>
</evidence>
<evidence type="ECO:0000259" key="6">
    <source>
        <dbReference type="Pfam" id="PF13193"/>
    </source>
</evidence>
<evidence type="ECO:0000256" key="3">
    <source>
        <dbReference type="ARBA" id="ARBA00022832"/>
    </source>
</evidence>
<name>A0ABU1U0X2_9BACL</name>